<dbReference type="RefSeq" id="WP_379865049.1">
    <property type="nucleotide sequence ID" value="NZ_JBHTBW010000032.1"/>
</dbReference>
<proteinExistence type="predicted"/>
<evidence type="ECO:0000313" key="1">
    <source>
        <dbReference type="EMBL" id="MFC7441689.1"/>
    </source>
</evidence>
<organism evidence="1 2">
    <name type="scientific">Laceyella putida</name>
    <dbReference type="NCBI Taxonomy" id="110101"/>
    <lineage>
        <taxon>Bacteria</taxon>
        <taxon>Bacillati</taxon>
        <taxon>Bacillota</taxon>
        <taxon>Bacilli</taxon>
        <taxon>Bacillales</taxon>
        <taxon>Thermoactinomycetaceae</taxon>
        <taxon>Laceyella</taxon>
    </lineage>
</organism>
<evidence type="ECO:0008006" key="3">
    <source>
        <dbReference type="Google" id="ProtNLM"/>
    </source>
</evidence>
<sequence>METQKELSISSFCRRPKKRFVLKKIFWWLHFLTDRVEQLFVLVRQLQGQTNTIPQLQGQLNTALGAIQQLQAQMADVLVFIGPLIALRNELAGRVGQTVTVQVGGTAITGVLELVGTDFVQVQEATGNLVFIPIRNIEGVA</sequence>
<reference evidence="2" key="1">
    <citation type="journal article" date="2019" name="Int. J. Syst. Evol. Microbiol.">
        <title>The Global Catalogue of Microorganisms (GCM) 10K type strain sequencing project: providing services to taxonomists for standard genome sequencing and annotation.</title>
        <authorList>
            <consortium name="The Broad Institute Genomics Platform"/>
            <consortium name="The Broad Institute Genome Sequencing Center for Infectious Disease"/>
            <person name="Wu L."/>
            <person name="Ma J."/>
        </authorList>
    </citation>
    <scope>NUCLEOTIDE SEQUENCE [LARGE SCALE GENOMIC DNA]</scope>
    <source>
        <strain evidence="2">CGMCC 1.12942</strain>
    </source>
</reference>
<evidence type="ECO:0000313" key="2">
    <source>
        <dbReference type="Proteomes" id="UP001596500"/>
    </source>
</evidence>
<comment type="caution">
    <text evidence="1">The sequence shown here is derived from an EMBL/GenBank/DDBJ whole genome shotgun (WGS) entry which is preliminary data.</text>
</comment>
<name>A0ABW2RL37_9BACL</name>
<protein>
    <recommendedName>
        <fullName evidence="3">DUF2642 domain-containing protein</fullName>
    </recommendedName>
</protein>
<accession>A0ABW2RL37</accession>
<gene>
    <name evidence="1" type="ORF">ACFQNG_11250</name>
</gene>
<dbReference type="EMBL" id="JBHTBW010000032">
    <property type="protein sequence ID" value="MFC7441689.1"/>
    <property type="molecule type" value="Genomic_DNA"/>
</dbReference>
<keyword evidence="2" id="KW-1185">Reference proteome</keyword>
<dbReference type="Proteomes" id="UP001596500">
    <property type="component" value="Unassembled WGS sequence"/>
</dbReference>